<keyword evidence="4" id="KW-1185">Reference proteome</keyword>
<dbReference type="SUPFAM" id="SSF63748">
    <property type="entry name" value="Tudor/PWWP/MBT"/>
    <property type="match status" value="1"/>
</dbReference>
<dbReference type="PANTHER" id="PTHR10688:SF14">
    <property type="entry name" value="PWWP DOMAIN-CONTAINING PROTEIN"/>
    <property type="match status" value="1"/>
</dbReference>
<dbReference type="Proteomes" id="UP001497480">
    <property type="component" value="Unassembled WGS sequence"/>
</dbReference>
<proteinExistence type="predicted"/>
<evidence type="ECO:0000256" key="1">
    <source>
        <dbReference type="SAM" id="MobiDB-lite"/>
    </source>
</evidence>
<dbReference type="AlphaFoldDB" id="A0AAV1XK35"/>
<dbReference type="PANTHER" id="PTHR10688">
    <property type="entry name" value="PWWP DOMAIN-CONTAINING PROTEIN"/>
    <property type="match status" value="1"/>
</dbReference>
<evidence type="ECO:0000259" key="2">
    <source>
        <dbReference type="PROSITE" id="PS50812"/>
    </source>
</evidence>
<feature type="region of interest" description="Disordered" evidence="1">
    <location>
        <begin position="244"/>
        <end position="272"/>
    </location>
</feature>
<evidence type="ECO:0000313" key="3">
    <source>
        <dbReference type="EMBL" id="CAL0321489.1"/>
    </source>
</evidence>
<sequence length="331" mass="37443">MAKKRTTTHEKKKKKKIISFDMIPKCSQQPRSSPPKRRTDFSVFTSTPHHSSIFFNPDSSPGSSSDEIRSSNVIASTLKEKKLGELHFPEGTPARCSNSQDHRSVSSSELSDDPVMDGDSDQGHNLACNRDASNKIFDTFKMSESTPHGSPVSDSNSFAVTPGSVVWARTACQMWWPAEIMEERSTLSDSACNGHVLVQFYGNRHSAWIDPRSNISAFEDCFEERSTNPSCDFQEALKQALQRKEQLSSSRTLSSDRSAHSEQQDHSFDKWTSCTSSRIKDDSHERRRGKRERKRKVHFDEVSFPMKSERKARRLKIMRHLGLVAPIGSPF</sequence>
<feature type="compositionally biased region" description="Basic and acidic residues" evidence="1">
    <location>
        <begin position="257"/>
        <end position="269"/>
    </location>
</feature>
<reference evidence="3 4" key="1">
    <citation type="submission" date="2024-03" db="EMBL/GenBank/DDBJ databases">
        <authorList>
            <person name="Martinez-Hernandez J."/>
        </authorList>
    </citation>
    <scope>NUCLEOTIDE SEQUENCE [LARGE SCALE GENOMIC DNA]</scope>
</reference>
<dbReference type="InterPro" id="IPR000313">
    <property type="entry name" value="PWWP_dom"/>
</dbReference>
<feature type="compositionally biased region" description="Acidic residues" evidence="1">
    <location>
        <begin position="110"/>
        <end position="120"/>
    </location>
</feature>
<dbReference type="InterPro" id="IPR052657">
    <property type="entry name" value="PDP_family_Arabidopsis"/>
</dbReference>
<dbReference type="PROSITE" id="PS50812">
    <property type="entry name" value="PWWP"/>
    <property type="match status" value="1"/>
</dbReference>
<organism evidence="3 4">
    <name type="scientific">Lupinus luteus</name>
    <name type="common">European yellow lupine</name>
    <dbReference type="NCBI Taxonomy" id="3873"/>
    <lineage>
        <taxon>Eukaryota</taxon>
        <taxon>Viridiplantae</taxon>
        <taxon>Streptophyta</taxon>
        <taxon>Embryophyta</taxon>
        <taxon>Tracheophyta</taxon>
        <taxon>Spermatophyta</taxon>
        <taxon>Magnoliopsida</taxon>
        <taxon>eudicotyledons</taxon>
        <taxon>Gunneridae</taxon>
        <taxon>Pentapetalae</taxon>
        <taxon>rosids</taxon>
        <taxon>fabids</taxon>
        <taxon>Fabales</taxon>
        <taxon>Fabaceae</taxon>
        <taxon>Papilionoideae</taxon>
        <taxon>50 kb inversion clade</taxon>
        <taxon>genistoids sensu lato</taxon>
        <taxon>core genistoids</taxon>
        <taxon>Genisteae</taxon>
        <taxon>Lupinus</taxon>
    </lineage>
</organism>
<feature type="region of interest" description="Disordered" evidence="1">
    <location>
        <begin position="84"/>
        <end position="126"/>
    </location>
</feature>
<feature type="region of interest" description="Disordered" evidence="1">
    <location>
        <begin position="1"/>
        <end position="69"/>
    </location>
</feature>
<accession>A0AAV1XK35</accession>
<dbReference type="CDD" id="cd05162">
    <property type="entry name" value="PWWP"/>
    <property type="match status" value="1"/>
</dbReference>
<dbReference type="EMBL" id="CAXHTB010000015">
    <property type="protein sequence ID" value="CAL0321489.1"/>
    <property type="molecule type" value="Genomic_DNA"/>
</dbReference>
<gene>
    <name evidence="3" type="ORF">LLUT_LOCUS22549</name>
</gene>
<dbReference type="Gene3D" id="2.30.30.140">
    <property type="match status" value="1"/>
</dbReference>
<evidence type="ECO:0000313" key="4">
    <source>
        <dbReference type="Proteomes" id="UP001497480"/>
    </source>
</evidence>
<comment type="caution">
    <text evidence="3">The sequence shown here is derived from an EMBL/GenBank/DDBJ whole genome shotgun (WGS) entry which is preliminary data.</text>
</comment>
<dbReference type="Pfam" id="PF00855">
    <property type="entry name" value="PWWP"/>
    <property type="match status" value="1"/>
</dbReference>
<name>A0AAV1XK35_LUPLU</name>
<feature type="compositionally biased region" description="Basic residues" evidence="1">
    <location>
        <begin position="1"/>
        <end position="17"/>
    </location>
</feature>
<feature type="compositionally biased region" description="Polar residues" evidence="1">
    <location>
        <begin position="95"/>
        <end position="109"/>
    </location>
</feature>
<protein>
    <recommendedName>
        <fullName evidence="2">PWWP domain-containing protein</fullName>
    </recommendedName>
</protein>
<feature type="compositionally biased region" description="Polar residues" evidence="1">
    <location>
        <begin position="42"/>
        <end position="69"/>
    </location>
</feature>
<feature type="compositionally biased region" description="Low complexity" evidence="1">
    <location>
        <begin position="247"/>
        <end position="256"/>
    </location>
</feature>
<feature type="domain" description="PWWP" evidence="2">
    <location>
        <begin position="162"/>
        <end position="220"/>
    </location>
</feature>